<keyword evidence="3" id="KW-0472">Membrane</keyword>
<evidence type="ECO:0000256" key="1">
    <source>
        <dbReference type="ARBA" id="ARBA00022460"/>
    </source>
</evidence>
<keyword evidence="3" id="KW-1133">Transmembrane helix</keyword>
<keyword evidence="1 2" id="KW-0193">Cuticle</keyword>
<dbReference type="PROSITE" id="PS00233">
    <property type="entry name" value="CHIT_BIND_RR_1"/>
    <property type="match status" value="1"/>
</dbReference>
<dbReference type="InterPro" id="IPR000618">
    <property type="entry name" value="Insect_cuticle"/>
</dbReference>
<accession>A0A182UP38</accession>
<dbReference type="GO" id="GO:0005615">
    <property type="term" value="C:extracellular space"/>
    <property type="evidence" value="ECO:0007669"/>
    <property type="project" value="TreeGrafter"/>
</dbReference>
<dbReference type="InterPro" id="IPR031311">
    <property type="entry name" value="CHIT_BIND_RR_consensus"/>
</dbReference>
<evidence type="ECO:0000313" key="4">
    <source>
        <dbReference type="EnsemblMetazoa" id="AMEM001216-PA"/>
    </source>
</evidence>
<proteinExistence type="predicted"/>
<evidence type="ECO:0000256" key="3">
    <source>
        <dbReference type="SAM" id="Phobius"/>
    </source>
</evidence>
<feature type="transmembrane region" description="Helical" evidence="3">
    <location>
        <begin position="21"/>
        <end position="42"/>
    </location>
</feature>
<dbReference type="InterPro" id="IPR051217">
    <property type="entry name" value="Insect_Cuticle_Struc_Prot"/>
</dbReference>
<protein>
    <submittedName>
        <fullName evidence="4">Uncharacterized protein</fullName>
    </submittedName>
</protein>
<name>A0A182UP38_ANOME</name>
<evidence type="ECO:0000256" key="2">
    <source>
        <dbReference type="PROSITE-ProRule" id="PRU00497"/>
    </source>
</evidence>
<dbReference type="AlphaFoldDB" id="A0A182UP38"/>
<dbReference type="PRINTS" id="PR00947">
    <property type="entry name" value="CUTICLE"/>
</dbReference>
<reference evidence="4" key="1">
    <citation type="submission" date="2020-05" db="UniProtKB">
        <authorList>
            <consortium name="EnsemblMetazoa"/>
        </authorList>
    </citation>
    <scope>IDENTIFICATION</scope>
    <source>
        <strain evidence="4">MAF</strain>
    </source>
</reference>
<dbReference type="PANTHER" id="PTHR12236">
    <property type="entry name" value="STRUCTURAL CONTITUENT OF CUTICLE"/>
    <property type="match status" value="1"/>
</dbReference>
<dbReference type="GO" id="GO:0042302">
    <property type="term" value="F:structural constituent of cuticle"/>
    <property type="evidence" value="ECO:0007669"/>
    <property type="project" value="UniProtKB-UniRule"/>
</dbReference>
<sequence>VSQRPLCSAVQLKQKKRKNNLLQTVCRFLLSAVVVQCSFSTVLRNKMAFKFVVFASLVAFAAAFPGGYGDYYGSEHQLDAGHHEYGQVARISLGDGHGHHEYHEDEHVDYYAPPKYAFKYGVNDFHTGDVKSQHETRDGDVVKGQYSLVEPDGSVRTVDYTADKHSGFNAVVHKTAPVSHHQGGHY</sequence>
<dbReference type="PANTHER" id="PTHR12236:SF14">
    <property type="entry name" value="CUTICULAR PROTEIN 66CB"/>
    <property type="match status" value="1"/>
</dbReference>
<keyword evidence="3" id="KW-0812">Transmembrane</keyword>
<organism evidence="4 5">
    <name type="scientific">Anopheles merus</name>
    <name type="common">Mosquito</name>
    <dbReference type="NCBI Taxonomy" id="30066"/>
    <lineage>
        <taxon>Eukaryota</taxon>
        <taxon>Metazoa</taxon>
        <taxon>Ecdysozoa</taxon>
        <taxon>Arthropoda</taxon>
        <taxon>Hexapoda</taxon>
        <taxon>Insecta</taxon>
        <taxon>Pterygota</taxon>
        <taxon>Neoptera</taxon>
        <taxon>Endopterygota</taxon>
        <taxon>Diptera</taxon>
        <taxon>Nematocera</taxon>
        <taxon>Culicoidea</taxon>
        <taxon>Culicidae</taxon>
        <taxon>Anophelinae</taxon>
        <taxon>Anopheles</taxon>
    </lineage>
</organism>
<dbReference type="Pfam" id="PF00379">
    <property type="entry name" value="Chitin_bind_4"/>
    <property type="match status" value="1"/>
</dbReference>
<dbReference type="Proteomes" id="UP000075903">
    <property type="component" value="Unassembled WGS sequence"/>
</dbReference>
<keyword evidence="5" id="KW-1185">Reference proteome</keyword>
<dbReference type="VEuPathDB" id="VectorBase:AMEM001216"/>
<evidence type="ECO:0000313" key="5">
    <source>
        <dbReference type="Proteomes" id="UP000075903"/>
    </source>
</evidence>
<feature type="transmembrane region" description="Helical" evidence="3">
    <location>
        <begin position="48"/>
        <end position="68"/>
    </location>
</feature>
<dbReference type="VEuPathDB" id="VectorBase:AMEM21_000572"/>
<dbReference type="STRING" id="30066.A0A182UP38"/>
<dbReference type="PROSITE" id="PS51155">
    <property type="entry name" value="CHIT_BIND_RR_2"/>
    <property type="match status" value="1"/>
</dbReference>
<dbReference type="EnsemblMetazoa" id="AMEM001216-RA">
    <property type="protein sequence ID" value="AMEM001216-PA"/>
    <property type="gene ID" value="AMEM001216"/>
</dbReference>
<dbReference type="GO" id="GO:0031012">
    <property type="term" value="C:extracellular matrix"/>
    <property type="evidence" value="ECO:0007669"/>
    <property type="project" value="TreeGrafter"/>
</dbReference>